<keyword evidence="2" id="KW-0813">Transport</keyword>
<dbReference type="Pfam" id="PF13244">
    <property type="entry name" value="MbhD"/>
    <property type="match status" value="1"/>
</dbReference>
<feature type="transmembrane region" description="Helical" evidence="10">
    <location>
        <begin position="846"/>
        <end position="869"/>
    </location>
</feature>
<dbReference type="InterPro" id="IPR046806">
    <property type="entry name" value="MrpA_C/MbhE"/>
</dbReference>
<feature type="transmembrane region" description="Helical" evidence="10">
    <location>
        <begin position="322"/>
        <end position="346"/>
    </location>
</feature>
<feature type="domain" description="NADH:quinone oxidoreductase/Mrp antiporter transmembrane" evidence="11">
    <location>
        <begin position="126"/>
        <end position="404"/>
    </location>
</feature>
<evidence type="ECO:0000313" key="17">
    <source>
        <dbReference type="Proteomes" id="UP000466024"/>
    </source>
</evidence>
<keyword evidence="7" id="KW-0406">Ion transport</keyword>
<reference evidence="16 17" key="1">
    <citation type="submission" date="2019-08" db="EMBL/GenBank/DDBJ databases">
        <title>Bioinformatics analysis of the strain L3 and L5.</title>
        <authorList>
            <person name="Li X."/>
        </authorList>
    </citation>
    <scope>NUCLEOTIDE SEQUENCE [LARGE SCALE GENOMIC DNA]</scope>
    <source>
        <strain evidence="16 17">L3</strain>
    </source>
</reference>
<dbReference type="InterPro" id="IPR007182">
    <property type="entry name" value="MnhB"/>
</dbReference>
<feature type="transmembrane region" description="Helical" evidence="10">
    <location>
        <begin position="242"/>
        <end position="263"/>
    </location>
</feature>
<dbReference type="Pfam" id="PF20501">
    <property type="entry name" value="MbhE"/>
    <property type="match status" value="1"/>
</dbReference>
<feature type="transmembrane region" description="Helical" evidence="10">
    <location>
        <begin position="783"/>
        <end position="808"/>
    </location>
</feature>
<evidence type="ECO:0000256" key="5">
    <source>
        <dbReference type="ARBA" id="ARBA00022692"/>
    </source>
</evidence>
<dbReference type="GO" id="GO:0006811">
    <property type="term" value="P:monoatomic ion transport"/>
    <property type="evidence" value="ECO:0007669"/>
    <property type="project" value="UniProtKB-KW"/>
</dbReference>
<organism evidence="16 17">
    <name type="scientific">Salinicola corii</name>
    <dbReference type="NCBI Taxonomy" id="2606937"/>
    <lineage>
        <taxon>Bacteria</taxon>
        <taxon>Pseudomonadati</taxon>
        <taxon>Pseudomonadota</taxon>
        <taxon>Gammaproteobacteria</taxon>
        <taxon>Oceanospirillales</taxon>
        <taxon>Halomonadaceae</taxon>
        <taxon>Salinicola</taxon>
    </lineage>
</organism>
<name>A0A640WA69_9GAMM</name>
<comment type="caution">
    <text evidence="16">The sequence shown here is derived from an EMBL/GenBank/DDBJ whole genome shotgun (WGS) entry which is preliminary data.</text>
</comment>
<keyword evidence="5 9" id="KW-0812">Transmembrane</keyword>
<keyword evidence="6 10" id="KW-1133">Transmembrane helix</keyword>
<evidence type="ECO:0000256" key="8">
    <source>
        <dbReference type="ARBA" id="ARBA00023136"/>
    </source>
</evidence>
<evidence type="ECO:0000313" key="16">
    <source>
        <dbReference type="EMBL" id="KAA0016158.1"/>
    </source>
</evidence>
<evidence type="ECO:0000256" key="3">
    <source>
        <dbReference type="ARBA" id="ARBA00022449"/>
    </source>
</evidence>
<keyword evidence="3" id="KW-0050">Antiport</keyword>
<dbReference type="PANTHER" id="PTHR43373:SF1">
    <property type="entry name" value="NA(+)_H(+) ANTIPORTER SUBUNIT A"/>
    <property type="match status" value="1"/>
</dbReference>
<dbReference type="InterPro" id="IPR025383">
    <property type="entry name" value="MrpA_C/MbhD"/>
</dbReference>
<feature type="domain" description="MrpA C-terminal/MbhD" evidence="14">
    <location>
        <begin position="610"/>
        <end position="674"/>
    </location>
</feature>
<dbReference type="InterPro" id="IPR001516">
    <property type="entry name" value="Proton_antipo_N"/>
</dbReference>
<evidence type="ECO:0000256" key="6">
    <source>
        <dbReference type="ARBA" id="ARBA00022989"/>
    </source>
</evidence>
<evidence type="ECO:0000256" key="1">
    <source>
        <dbReference type="ARBA" id="ARBA00004651"/>
    </source>
</evidence>
<feature type="transmembrane region" description="Helical" evidence="10">
    <location>
        <begin position="685"/>
        <end position="707"/>
    </location>
</feature>
<feature type="transmembrane region" description="Helical" evidence="10">
    <location>
        <begin position="625"/>
        <end position="645"/>
    </location>
</feature>
<feature type="transmembrane region" description="Helical" evidence="10">
    <location>
        <begin position="499"/>
        <end position="522"/>
    </location>
</feature>
<feature type="transmembrane region" description="Helical" evidence="10">
    <location>
        <begin position="269"/>
        <end position="290"/>
    </location>
</feature>
<evidence type="ECO:0000256" key="9">
    <source>
        <dbReference type="RuleBase" id="RU000320"/>
    </source>
</evidence>
<evidence type="ECO:0000259" key="13">
    <source>
        <dbReference type="Pfam" id="PF04039"/>
    </source>
</evidence>
<accession>A0A640WA69</accession>
<feature type="transmembrane region" description="Helical" evidence="10">
    <location>
        <begin position="163"/>
        <end position="186"/>
    </location>
</feature>
<feature type="transmembrane region" description="Helical" evidence="10">
    <location>
        <begin position="76"/>
        <end position="97"/>
    </location>
</feature>
<evidence type="ECO:0000259" key="14">
    <source>
        <dbReference type="Pfam" id="PF13244"/>
    </source>
</evidence>
<protein>
    <submittedName>
        <fullName evidence="16">Monovalent cation/H+ antiporter subunit A</fullName>
    </submittedName>
</protein>
<feature type="transmembrane region" description="Helical" evidence="10">
    <location>
        <begin position="34"/>
        <end position="56"/>
    </location>
</feature>
<dbReference type="Pfam" id="PF00361">
    <property type="entry name" value="Proton_antipo_M"/>
    <property type="match status" value="1"/>
</dbReference>
<dbReference type="PANTHER" id="PTHR43373">
    <property type="entry name" value="NA(+)/H(+) ANTIPORTER SUBUNIT"/>
    <property type="match status" value="1"/>
</dbReference>
<keyword evidence="17" id="KW-1185">Reference proteome</keyword>
<evidence type="ECO:0000256" key="4">
    <source>
        <dbReference type="ARBA" id="ARBA00022475"/>
    </source>
</evidence>
<evidence type="ECO:0000259" key="12">
    <source>
        <dbReference type="Pfam" id="PF00662"/>
    </source>
</evidence>
<dbReference type="GO" id="GO:0005886">
    <property type="term" value="C:plasma membrane"/>
    <property type="evidence" value="ECO:0007669"/>
    <property type="project" value="UniProtKB-SubCell"/>
</dbReference>
<dbReference type="InterPro" id="IPR001750">
    <property type="entry name" value="ND/Mrp_TM"/>
</dbReference>
<feature type="transmembrane region" description="Helical" evidence="10">
    <location>
        <begin position="457"/>
        <end position="479"/>
    </location>
</feature>
<sequence length="934" mass="101326">MSLPLIVLLPLLGSLVPLLSSNRQRNLNAWSTALLPAIALGIVIAHAPGVVAGEVYHSSMSWVPQLGLDLAFRLDGLSLLFLLLILGIGLLIILYARYYLAPEDSMPRFYAYLMLFMTSMIGIVMADNLLLLWVFWELTSLSSFLLIGYWYQQSEARRGARMALAVTGMGGLAMLAGFLLIGHIVGTYDMQTVLDSRDLIQADPRYLPALLLVLLGAFTKSAQFPFHFWLPHAMAAPTPVSAFLHSATMVKAGVFLLARLHPALAGSQLWLYIVTLTGLVTMIYAAYFALLKYDLKGVLAFSTVSHLGLITMLFGLDSKLAVVAGLFHIINHATFKAALFMSSGIIDHETGTRDIRKLSGLRRSMPMTAALAGLAAASMAGVPLLNGFISKEMMLTETLESGLLGGLAWLIPVLATLGSVLSVAYSLRLIRNVFFGPEAKELPKTPHEAPFPMRLPMLILVGLCIVIGLIPAVIVSGLLDAAARATILAPRPELQLSIWHGFNLPLLMSAIALAGGVGIYTVRRNLFNFQRQFPQRNALMIFEHSVRRLLQWTQVTIDRLENGSLQRYMLWLIVAVLFLTGSGLLDLDQLQGSRQPQPLDGLLLAGAGITILAGLGTAILHRRRLVSLMMLSVVGLMVSLAFARFSAPDLALTQLAVEVVTVILLMLALFFLPQRTPKESSGARVVRDVLLAAGFGGVVASLNYALLTRPMDSISGFFLDNSVSGGGGHNVVNVILVDFRGFDTLGEITVLCIAAIGIYKLLNRLRLFMPSSDSEGRPWSRDLHPMLLATVSQSLLPLALLVSVFIFLRGHNEPGGGFIAGLVTAVALILLYIARGVDWAQQRLSFQYQPIAVTGVAIATLTGLGSWLFGHNFLTSAFGHFSIPYIGEIELATAMLFDLGVYLTVVGATLMILANLGKLTTRHRPSKENEKETV</sequence>
<dbReference type="GO" id="GO:0015297">
    <property type="term" value="F:antiporter activity"/>
    <property type="evidence" value="ECO:0007669"/>
    <property type="project" value="UniProtKB-KW"/>
</dbReference>
<feature type="domain" description="Na+/H+ antiporter MnhB subunit-related protein" evidence="13">
    <location>
        <begin position="788"/>
        <end position="910"/>
    </location>
</feature>
<dbReference type="NCBIfam" id="NF009288">
    <property type="entry name" value="PRK12648.1"/>
    <property type="match status" value="1"/>
</dbReference>
<feature type="transmembrane region" description="Helical" evidence="10">
    <location>
        <begin position="651"/>
        <end position="673"/>
    </location>
</feature>
<dbReference type="Proteomes" id="UP000466024">
    <property type="component" value="Unassembled WGS sequence"/>
</dbReference>
<dbReference type="RefSeq" id="WP_149436887.1">
    <property type="nucleotide sequence ID" value="NZ_VTPX01000013.1"/>
</dbReference>
<keyword evidence="8 10" id="KW-0472">Membrane</keyword>
<evidence type="ECO:0000256" key="7">
    <source>
        <dbReference type="ARBA" id="ARBA00023065"/>
    </source>
</evidence>
<feature type="transmembrane region" description="Helical" evidence="10">
    <location>
        <begin position="814"/>
        <end position="834"/>
    </location>
</feature>
<feature type="transmembrane region" description="Helical" evidence="10">
    <location>
        <begin position="206"/>
        <end position="230"/>
    </location>
</feature>
<dbReference type="InterPro" id="IPR050616">
    <property type="entry name" value="CPA3_Na-H_Antiporter_A"/>
</dbReference>
<evidence type="ECO:0000256" key="2">
    <source>
        <dbReference type="ARBA" id="ARBA00022448"/>
    </source>
</evidence>
<feature type="transmembrane region" description="Helical" evidence="10">
    <location>
        <begin position="6"/>
        <end position="22"/>
    </location>
</feature>
<evidence type="ECO:0000259" key="11">
    <source>
        <dbReference type="Pfam" id="PF00361"/>
    </source>
</evidence>
<feature type="domain" description="MrpA C-terminal/MbhE" evidence="15">
    <location>
        <begin position="684"/>
        <end position="778"/>
    </location>
</feature>
<dbReference type="PRINTS" id="PR01434">
    <property type="entry name" value="NADHDHGNASE5"/>
</dbReference>
<dbReference type="Pfam" id="PF04039">
    <property type="entry name" value="MnhB"/>
    <property type="match status" value="1"/>
</dbReference>
<dbReference type="Pfam" id="PF00662">
    <property type="entry name" value="Proton_antipo_N"/>
    <property type="match status" value="1"/>
</dbReference>
<feature type="transmembrane region" description="Helical" evidence="10">
    <location>
        <begin position="132"/>
        <end position="151"/>
    </location>
</feature>
<feature type="transmembrane region" description="Helical" evidence="10">
    <location>
        <begin position="367"/>
        <end position="389"/>
    </location>
</feature>
<feature type="transmembrane region" description="Helical" evidence="10">
    <location>
        <begin position="601"/>
        <end position="620"/>
    </location>
</feature>
<feature type="domain" description="NADH-Ubiquinone oxidoreductase (complex I) chain 5 N-terminal" evidence="12">
    <location>
        <begin position="65"/>
        <end position="110"/>
    </location>
</feature>
<gene>
    <name evidence="16" type="ORF">F0A16_18250</name>
</gene>
<feature type="transmembrane region" description="Helical" evidence="10">
    <location>
        <begin position="409"/>
        <end position="430"/>
    </location>
</feature>
<feature type="transmembrane region" description="Helical" evidence="10">
    <location>
        <begin position="889"/>
        <end position="914"/>
    </location>
</feature>
<proteinExistence type="predicted"/>
<keyword evidence="4" id="KW-1003">Cell membrane</keyword>
<comment type="subcellular location">
    <subcellularLocation>
        <location evidence="1">Cell membrane</location>
        <topology evidence="1">Multi-pass membrane protein</topology>
    </subcellularLocation>
    <subcellularLocation>
        <location evidence="9">Membrane</location>
        <topology evidence="9">Multi-pass membrane protein</topology>
    </subcellularLocation>
</comment>
<feature type="transmembrane region" description="Helical" evidence="10">
    <location>
        <begin position="568"/>
        <end position="585"/>
    </location>
</feature>
<evidence type="ECO:0000259" key="15">
    <source>
        <dbReference type="Pfam" id="PF20501"/>
    </source>
</evidence>
<feature type="transmembrane region" description="Helical" evidence="10">
    <location>
        <begin position="297"/>
        <end position="316"/>
    </location>
</feature>
<dbReference type="EMBL" id="VTPX01000013">
    <property type="protein sequence ID" value="KAA0016158.1"/>
    <property type="molecule type" value="Genomic_DNA"/>
</dbReference>
<evidence type="ECO:0000256" key="10">
    <source>
        <dbReference type="SAM" id="Phobius"/>
    </source>
</evidence>
<feature type="transmembrane region" description="Helical" evidence="10">
    <location>
        <begin position="744"/>
        <end position="762"/>
    </location>
</feature>
<dbReference type="AlphaFoldDB" id="A0A640WA69"/>
<feature type="transmembrane region" description="Helical" evidence="10">
    <location>
        <begin position="109"/>
        <end position="126"/>
    </location>
</feature>